<dbReference type="SUPFAM" id="SSF81382">
    <property type="entry name" value="Skp1 dimerisation domain-like"/>
    <property type="match status" value="1"/>
</dbReference>
<name>A0ABD3UKA7_9LAMI</name>
<reference evidence="3 4" key="1">
    <citation type="submission" date="2024-12" db="EMBL/GenBank/DDBJ databases">
        <title>The unique morphological basis and parallel evolutionary history of personate flowers in Penstemon.</title>
        <authorList>
            <person name="Depatie T.H."/>
            <person name="Wessinger C.A."/>
        </authorList>
    </citation>
    <scope>NUCLEOTIDE SEQUENCE [LARGE SCALE GENOMIC DNA]</scope>
    <source>
        <strain evidence="3">WTNN_2</strain>
        <tissue evidence="3">Leaf</tissue>
    </source>
</reference>
<comment type="caution">
    <text evidence="3">The sequence shown here is derived from an EMBL/GenBank/DDBJ whole genome shotgun (WGS) entry which is preliminary data.</text>
</comment>
<accession>A0ABD3UKA7</accession>
<evidence type="ECO:0000313" key="3">
    <source>
        <dbReference type="EMBL" id="KAL3849181.1"/>
    </source>
</evidence>
<evidence type="ECO:0000313" key="4">
    <source>
        <dbReference type="Proteomes" id="UP001634393"/>
    </source>
</evidence>
<dbReference type="Gene3D" id="3.30.710.10">
    <property type="entry name" value="Potassium Channel Kv1.1, Chain A"/>
    <property type="match status" value="1"/>
</dbReference>
<feature type="domain" description="SKP1 component dimerisation" evidence="2">
    <location>
        <begin position="8"/>
        <end position="53"/>
    </location>
</feature>
<protein>
    <recommendedName>
        <fullName evidence="2">SKP1 component dimerisation domain-containing protein</fullName>
    </recommendedName>
</protein>
<evidence type="ECO:0000256" key="1">
    <source>
        <dbReference type="ARBA" id="ARBA00004906"/>
    </source>
</evidence>
<evidence type="ECO:0000259" key="2">
    <source>
        <dbReference type="Pfam" id="PF01466"/>
    </source>
</evidence>
<dbReference type="InterPro" id="IPR036296">
    <property type="entry name" value="SKP1-like_dim_sf"/>
</dbReference>
<dbReference type="InterPro" id="IPR011333">
    <property type="entry name" value="SKP1/BTB/POZ_sf"/>
</dbReference>
<keyword evidence="4" id="KW-1185">Reference proteome</keyword>
<dbReference type="Proteomes" id="UP001634393">
    <property type="component" value="Unassembled WGS sequence"/>
</dbReference>
<comment type="pathway">
    <text evidence="1">Protein modification; protein ubiquitination.</text>
</comment>
<organism evidence="3 4">
    <name type="scientific">Penstemon smallii</name>
    <dbReference type="NCBI Taxonomy" id="265156"/>
    <lineage>
        <taxon>Eukaryota</taxon>
        <taxon>Viridiplantae</taxon>
        <taxon>Streptophyta</taxon>
        <taxon>Embryophyta</taxon>
        <taxon>Tracheophyta</taxon>
        <taxon>Spermatophyta</taxon>
        <taxon>Magnoliopsida</taxon>
        <taxon>eudicotyledons</taxon>
        <taxon>Gunneridae</taxon>
        <taxon>Pentapetalae</taxon>
        <taxon>asterids</taxon>
        <taxon>lamiids</taxon>
        <taxon>Lamiales</taxon>
        <taxon>Plantaginaceae</taxon>
        <taxon>Cheloneae</taxon>
        <taxon>Penstemon</taxon>
    </lineage>
</organism>
<gene>
    <name evidence="3" type="ORF">ACJIZ3_011063</name>
</gene>
<sequence length="61" mass="7184">MNVAKSRLLMRIFRKFADLIKDISVEECRTIFNTVNDFTEGEKATVRNEYPRAFENINKEA</sequence>
<dbReference type="EMBL" id="JBJXBP010000001">
    <property type="protein sequence ID" value="KAL3849181.1"/>
    <property type="molecule type" value="Genomic_DNA"/>
</dbReference>
<proteinExistence type="predicted"/>
<dbReference type="Pfam" id="PF01466">
    <property type="entry name" value="Skp1"/>
    <property type="match status" value="1"/>
</dbReference>
<dbReference type="InterPro" id="IPR016072">
    <property type="entry name" value="Skp1_comp_dimer"/>
</dbReference>
<dbReference type="AlphaFoldDB" id="A0ABD3UKA7"/>